<reference evidence="1 2" key="1">
    <citation type="submission" date="2020-02" db="EMBL/GenBank/DDBJ databases">
        <title>Draft genome sequence of Haematococcus lacustris strain NIES-144.</title>
        <authorList>
            <person name="Morimoto D."/>
            <person name="Nakagawa S."/>
            <person name="Yoshida T."/>
            <person name="Sawayama S."/>
        </authorList>
    </citation>
    <scope>NUCLEOTIDE SEQUENCE [LARGE SCALE GENOMIC DNA]</scope>
    <source>
        <strain evidence="1 2">NIES-144</strain>
    </source>
</reference>
<evidence type="ECO:0000313" key="1">
    <source>
        <dbReference type="EMBL" id="GFH30678.1"/>
    </source>
</evidence>
<dbReference type="AlphaFoldDB" id="A0A6A0ADD8"/>
<organism evidence="1 2">
    <name type="scientific">Haematococcus lacustris</name>
    <name type="common">Green alga</name>
    <name type="synonym">Haematococcus pluvialis</name>
    <dbReference type="NCBI Taxonomy" id="44745"/>
    <lineage>
        <taxon>Eukaryota</taxon>
        <taxon>Viridiplantae</taxon>
        <taxon>Chlorophyta</taxon>
        <taxon>core chlorophytes</taxon>
        <taxon>Chlorophyceae</taxon>
        <taxon>CS clade</taxon>
        <taxon>Chlamydomonadales</taxon>
        <taxon>Haematococcaceae</taxon>
        <taxon>Haematococcus</taxon>
    </lineage>
</organism>
<proteinExistence type="predicted"/>
<accession>A0A6A0ADD8</accession>
<keyword evidence="2" id="KW-1185">Reference proteome</keyword>
<name>A0A6A0ADD8_HAELA</name>
<sequence length="163" mass="17696">MAVVYKYHHACFRPGNALVSSRRRLAVLGVAAYAMAAYASAHKELRILAFGDSLTEGYYRVPSQQQPAFHPYTKRLQSLLHQNLPAPCCDGGGERGAGGAHHDAAATRLSAAHAGCWPAVPLDWDKKLRPSSTVCSRCTRCSHHSAWDSRKQPGAGVMPCTLR</sequence>
<dbReference type="EMBL" id="BLLF01005060">
    <property type="protein sequence ID" value="GFH30678.1"/>
    <property type="molecule type" value="Genomic_DNA"/>
</dbReference>
<gene>
    <name evidence="1" type="ORF">HaLaN_29569</name>
</gene>
<dbReference type="Proteomes" id="UP000485058">
    <property type="component" value="Unassembled WGS sequence"/>
</dbReference>
<comment type="caution">
    <text evidence="1">The sequence shown here is derived from an EMBL/GenBank/DDBJ whole genome shotgun (WGS) entry which is preliminary data.</text>
</comment>
<evidence type="ECO:0000313" key="2">
    <source>
        <dbReference type="Proteomes" id="UP000485058"/>
    </source>
</evidence>
<protein>
    <submittedName>
        <fullName evidence="1">Uncharacterized protein</fullName>
    </submittedName>
</protein>